<dbReference type="Pfam" id="PF00497">
    <property type="entry name" value="SBP_bac_3"/>
    <property type="match status" value="1"/>
</dbReference>
<sequence>MMKKIFNCLIVLFAIIFLNADEIDMVEPGSLTLKVGTNANYQPFEYVNMGMEIVGFDIDLMKEISKRADFKFKLLEMSFDDLFAALQEGKIDLAISAIGISEERLTTLDFSKPYFNTETLYLKKKIDNRIKSKNDLIGKNVGVQEGTLQENIAKKIDGIVLHSFATDTSLMNGLRTGSLDSIILDSAVGLRILNKYLDLSEFLRESDGTGGFGIAFKKGNYVELLSKINFAIDSIIEDGTYEKLLVKYKLK</sequence>
<evidence type="ECO:0000256" key="1">
    <source>
        <dbReference type="ARBA" id="ARBA00022729"/>
    </source>
</evidence>
<keyword evidence="5" id="KW-1185">Reference proteome</keyword>
<proteinExistence type="predicted"/>
<dbReference type="GO" id="GO:0015276">
    <property type="term" value="F:ligand-gated monoatomic ion channel activity"/>
    <property type="evidence" value="ECO:0007669"/>
    <property type="project" value="InterPro"/>
</dbReference>
<dbReference type="Proteomes" id="UP000240535">
    <property type="component" value="Unassembled WGS sequence"/>
</dbReference>
<dbReference type="GO" id="GO:0016020">
    <property type="term" value="C:membrane"/>
    <property type="evidence" value="ECO:0007669"/>
    <property type="project" value="InterPro"/>
</dbReference>
<comment type="caution">
    <text evidence="4">The sequence shown here is derived from an EMBL/GenBank/DDBJ whole genome shotgun (WGS) entry which is preliminary data.</text>
</comment>
<dbReference type="SUPFAM" id="SSF53850">
    <property type="entry name" value="Periplasmic binding protein-like II"/>
    <property type="match status" value="1"/>
</dbReference>
<evidence type="ECO:0000313" key="4">
    <source>
        <dbReference type="EMBL" id="PSM52068.1"/>
    </source>
</evidence>
<reference evidence="5" key="1">
    <citation type="submission" date="2017-10" db="EMBL/GenBank/DDBJ databases">
        <title>Campylobacter species from seals.</title>
        <authorList>
            <person name="Gilbert M.J."/>
            <person name="Zomer A.L."/>
            <person name="Timmerman A.J."/>
            <person name="Duim B."/>
            <person name="Wagenaar J.A."/>
        </authorList>
    </citation>
    <scope>NUCLEOTIDE SEQUENCE [LARGE SCALE GENOMIC DNA]</scope>
    <source>
        <strain evidence="5">17S00004-5</strain>
    </source>
</reference>
<feature type="domain" description="Ionotropic glutamate receptor C-terminal" evidence="3">
    <location>
        <begin position="32"/>
        <end position="249"/>
    </location>
</feature>
<dbReference type="InterPro" id="IPR001638">
    <property type="entry name" value="Solute-binding_3/MltF_N"/>
</dbReference>
<dbReference type="AlphaFoldDB" id="A0A2P8R0P7"/>
<evidence type="ECO:0000313" key="5">
    <source>
        <dbReference type="Proteomes" id="UP000240535"/>
    </source>
</evidence>
<accession>A0A2P8R0P7</accession>
<feature type="domain" description="Solute-binding protein family 3/N-terminal" evidence="2">
    <location>
        <begin position="32"/>
        <end position="251"/>
    </location>
</feature>
<dbReference type="PANTHER" id="PTHR35936">
    <property type="entry name" value="MEMBRANE-BOUND LYTIC MUREIN TRANSGLYCOSYLASE F"/>
    <property type="match status" value="1"/>
</dbReference>
<dbReference type="SMART" id="SM00062">
    <property type="entry name" value="PBPb"/>
    <property type="match status" value="1"/>
</dbReference>
<dbReference type="EMBL" id="PDHH01000004">
    <property type="protein sequence ID" value="PSM52068.1"/>
    <property type="molecule type" value="Genomic_DNA"/>
</dbReference>
<evidence type="ECO:0000259" key="3">
    <source>
        <dbReference type="SMART" id="SM00079"/>
    </source>
</evidence>
<dbReference type="SMART" id="SM00079">
    <property type="entry name" value="PBPe"/>
    <property type="match status" value="1"/>
</dbReference>
<keyword evidence="1" id="KW-0732">Signal</keyword>
<dbReference type="PANTHER" id="PTHR35936:SF17">
    <property type="entry name" value="ARGININE-BINDING EXTRACELLULAR PROTEIN ARTP"/>
    <property type="match status" value="1"/>
</dbReference>
<name>A0A2P8R0P7_9BACT</name>
<gene>
    <name evidence="4" type="ORF">CQ405_05790</name>
</gene>
<evidence type="ECO:0000259" key="2">
    <source>
        <dbReference type="SMART" id="SM00062"/>
    </source>
</evidence>
<organism evidence="4 5">
    <name type="scientific">Campylobacter blaseri</name>
    <dbReference type="NCBI Taxonomy" id="2042961"/>
    <lineage>
        <taxon>Bacteria</taxon>
        <taxon>Pseudomonadati</taxon>
        <taxon>Campylobacterota</taxon>
        <taxon>Epsilonproteobacteria</taxon>
        <taxon>Campylobacterales</taxon>
        <taxon>Campylobacteraceae</taxon>
        <taxon>Campylobacter</taxon>
    </lineage>
</organism>
<protein>
    <submittedName>
        <fullName evidence="4">Basic amino acid ABC transporter substrate-binding protein</fullName>
    </submittedName>
</protein>
<dbReference type="InterPro" id="IPR001320">
    <property type="entry name" value="Iontro_rcpt_C"/>
</dbReference>
<dbReference type="Gene3D" id="3.40.190.10">
    <property type="entry name" value="Periplasmic binding protein-like II"/>
    <property type="match status" value="2"/>
</dbReference>